<protein>
    <submittedName>
        <fullName evidence="4">UDP-galactose phosphate transferase</fullName>
    </submittedName>
</protein>
<keyword evidence="2" id="KW-0812">Transmembrane</keyword>
<accession>A0A0K1EAK2</accession>
<feature type="domain" description="Bacterial sugar transferase" evidence="3">
    <location>
        <begin position="16"/>
        <end position="193"/>
    </location>
</feature>
<gene>
    <name evidence="4" type="ORF">CMC5_017290</name>
</gene>
<dbReference type="Proteomes" id="UP000067626">
    <property type="component" value="Chromosome"/>
</dbReference>
<reference evidence="4 5" key="1">
    <citation type="submission" date="2015-07" db="EMBL/GenBank/DDBJ databases">
        <title>Genome analysis of myxobacterium Chondromyces crocatus Cm c5 reveals a high potential for natural compound synthesis and the genetic basis for the loss of fruiting body formation.</title>
        <authorList>
            <person name="Zaburannyi N."/>
            <person name="Bunk B."/>
            <person name="Maier J."/>
            <person name="Overmann J."/>
            <person name="Mueller R."/>
        </authorList>
    </citation>
    <scope>NUCLEOTIDE SEQUENCE [LARGE SCALE GENOMIC DNA]</scope>
    <source>
        <strain evidence="4 5">Cm c5</strain>
    </source>
</reference>
<evidence type="ECO:0000256" key="2">
    <source>
        <dbReference type="SAM" id="Phobius"/>
    </source>
</evidence>
<dbReference type="OrthoDB" id="9808602at2"/>
<dbReference type="STRING" id="52.CMC5_017290"/>
<dbReference type="AlphaFoldDB" id="A0A0K1EAK2"/>
<evidence type="ECO:0000313" key="4">
    <source>
        <dbReference type="EMBL" id="AKT37588.1"/>
    </source>
</evidence>
<keyword evidence="2" id="KW-1133">Transmembrane helix</keyword>
<name>A0A0K1EAK2_CHOCO</name>
<dbReference type="PANTHER" id="PTHR30576">
    <property type="entry name" value="COLANIC BIOSYNTHESIS UDP-GLUCOSE LIPID CARRIER TRANSFERASE"/>
    <property type="match status" value="1"/>
</dbReference>
<feature type="transmembrane region" description="Helical" evidence="2">
    <location>
        <begin position="21"/>
        <end position="44"/>
    </location>
</feature>
<proteinExistence type="inferred from homology"/>
<evidence type="ECO:0000256" key="1">
    <source>
        <dbReference type="ARBA" id="ARBA00006464"/>
    </source>
</evidence>
<evidence type="ECO:0000313" key="5">
    <source>
        <dbReference type="Proteomes" id="UP000067626"/>
    </source>
</evidence>
<dbReference type="RefSeq" id="WP_063796510.1">
    <property type="nucleotide sequence ID" value="NZ_CP012159.1"/>
</dbReference>
<dbReference type="EMBL" id="CP012159">
    <property type="protein sequence ID" value="AKT37588.1"/>
    <property type="molecule type" value="Genomic_DNA"/>
</dbReference>
<dbReference type="InterPro" id="IPR003362">
    <property type="entry name" value="Bact_transf"/>
</dbReference>
<evidence type="ECO:0000259" key="3">
    <source>
        <dbReference type="Pfam" id="PF02397"/>
    </source>
</evidence>
<dbReference type="GO" id="GO:0016780">
    <property type="term" value="F:phosphotransferase activity, for other substituted phosphate groups"/>
    <property type="evidence" value="ECO:0007669"/>
    <property type="project" value="TreeGrafter"/>
</dbReference>
<dbReference type="KEGG" id="ccro:CMC5_017290"/>
<keyword evidence="2" id="KW-0472">Membrane</keyword>
<sequence length="243" mass="27184">MKREKPSEDQGARWVKRALDVSVAGLALAGTLPLMAVTAALIALEDGRPVLFVQRRVGRGGRLFDMLKFRTMRENSLTIQQTGQVRGDHPLVTRVGRVIRRYKLDELPQLVNVLRGDMSLVGPRPTYPEHAATFTSLQQRRLEVLPGCTGWAQVNGGTLYTWDERILMDVWYVDHWSLGLDLRILLRTVGVILGGEREGGEVLQRARDHATHLERERSEVRVNGSPAHVNGTSVRMNGVPVRG</sequence>
<keyword evidence="4" id="KW-0808">Transferase</keyword>
<comment type="similarity">
    <text evidence="1">Belongs to the bacterial sugar transferase family.</text>
</comment>
<organism evidence="4 5">
    <name type="scientific">Chondromyces crocatus</name>
    <dbReference type="NCBI Taxonomy" id="52"/>
    <lineage>
        <taxon>Bacteria</taxon>
        <taxon>Pseudomonadati</taxon>
        <taxon>Myxococcota</taxon>
        <taxon>Polyangia</taxon>
        <taxon>Polyangiales</taxon>
        <taxon>Polyangiaceae</taxon>
        <taxon>Chondromyces</taxon>
    </lineage>
</organism>
<dbReference type="Pfam" id="PF02397">
    <property type="entry name" value="Bac_transf"/>
    <property type="match status" value="1"/>
</dbReference>
<dbReference type="PANTHER" id="PTHR30576:SF0">
    <property type="entry name" value="UNDECAPRENYL-PHOSPHATE N-ACETYLGALACTOSAMINYL 1-PHOSPHATE TRANSFERASE-RELATED"/>
    <property type="match status" value="1"/>
</dbReference>
<keyword evidence="5" id="KW-1185">Reference proteome</keyword>